<accession>A0AAV4KS13</accession>
<proteinExistence type="predicted"/>
<name>A0AAV4KS13_9ACTN</name>
<evidence type="ECO:0000313" key="3">
    <source>
        <dbReference type="Proteomes" id="UP000642014"/>
    </source>
</evidence>
<evidence type="ECO:0000256" key="1">
    <source>
        <dbReference type="SAM" id="MobiDB-lite"/>
    </source>
</evidence>
<sequence>MSGAARRWGAGPASRSRDPGPRKTVVARPVRVPTLTSRRTVRCRRQTFVRGEKTVRSHAAVAVSSSRARYDVILASRSERWRLRARHRRP</sequence>
<feature type="region of interest" description="Disordered" evidence="1">
    <location>
        <begin position="1"/>
        <end position="24"/>
    </location>
</feature>
<comment type="caution">
    <text evidence="2">The sequence shown here is derived from an EMBL/GenBank/DDBJ whole genome shotgun (WGS) entry which is preliminary data.</text>
</comment>
<evidence type="ECO:0000313" key="2">
    <source>
        <dbReference type="EMBL" id="GGR43022.1"/>
    </source>
</evidence>
<dbReference type="EMBL" id="BMSJ01000011">
    <property type="protein sequence ID" value="GGR43022.1"/>
    <property type="molecule type" value="Genomic_DNA"/>
</dbReference>
<reference evidence="2 3" key="1">
    <citation type="journal article" date="2014" name="Int. J. Syst. Evol. Microbiol.">
        <title>Complete genome sequence of Corynebacterium casei LMG S-19264T (=DSM 44701T), isolated from a smear-ripened cheese.</title>
        <authorList>
            <consortium name="US DOE Joint Genome Institute (JGI-PGF)"/>
            <person name="Walter F."/>
            <person name="Albersmeier A."/>
            <person name="Kalinowski J."/>
            <person name="Ruckert C."/>
        </authorList>
    </citation>
    <scope>NUCLEOTIDE SEQUENCE [LARGE SCALE GENOMIC DNA]</scope>
    <source>
        <strain evidence="2 3">JCM 4205</strain>
    </source>
</reference>
<dbReference type="AlphaFoldDB" id="A0AAV4KS13"/>
<organism evidence="2 3">
    <name type="scientific">Streptomyces cinereoruber</name>
    <dbReference type="NCBI Taxonomy" id="67260"/>
    <lineage>
        <taxon>Bacteria</taxon>
        <taxon>Bacillati</taxon>
        <taxon>Actinomycetota</taxon>
        <taxon>Actinomycetes</taxon>
        <taxon>Kitasatosporales</taxon>
        <taxon>Streptomycetaceae</taxon>
        <taxon>Streptomyces</taxon>
    </lineage>
</organism>
<dbReference type="Proteomes" id="UP000642014">
    <property type="component" value="Unassembled WGS sequence"/>
</dbReference>
<gene>
    <name evidence="2" type="ORF">GCM10010497_53060</name>
</gene>
<protein>
    <submittedName>
        <fullName evidence="2">Uncharacterized protein</fullName>
    </submittedName>
</protein>